<dbReference type="PROSITE" id="PS51257">
    <property type="entry name" value="PROKAR_LIPOPROTEIN"/>
    <property type="match status" value="1"/>
</dbReference>
<evidence type="ECO:0000313" key="3">
    <source>
        <dbReference type="Proteomes" id="UP000190102"/>
    </source>
</evidence>
<dbReference type="STRING" id="115783.SAMN02745119_01075"/>
<evidence type="ECO:0000313" key="2">
    <source>
        <dbReference type="EMBL" id="SJZ59956.1"/>
    </source>
</evidence>
<sequence length="327" mass="37398">MRQRFLLLFCVVLLACGGMPAYADEPAKSLQTPASERTLKEYLFGSKELGWADLDWETDLYYSNVSLNIPLDGSPIPTATDQGEFEIYSRLWLNSLVPRFMLVEASVMPLPLAGVALKEYAKDFYGIADIGRNQNVIQWLTAGFEEPYAFSVFFGDMVKFNKPGEERLSSNKGYMGYLFSYSNQHIQNNVLIPDHSLEAEWKMKGERSFKDEKLSWSFRLGAKVHENPNIANTLYVGFRRSNLDFRVNPFEFLRNSSFDVRWDIGAKHGDLLRQEYVLGKKFPIKSWGVALKLDVGVIWEDPSRYSGSLRDTSASNFTLVLRPNIQF</sequence>
<keyword evidence="3" id="KW-1185">Reference proteome</keyword>
<dbReference type="AlphaFoldDB" id="A0A1T4LZ76"/>
<feature type="signal peptide" evidence="1">
    <location>
        <begin position="1"/>
        <end position="23"/>
    </location>
</feature>
<protein>
    <recommendedName>
        <fullName evidence="4">Transporter</fullName>
    </recommendedName>
</protein>
<keyword evidence="1" id="KW-0732">Signal</keyword>
<name>A0A1T4LZ76_9BACT</name>
<accession>A0A1T4LZ76</accession>
<gene>
    <name evidence="2" type="ORF">SAMN02745119_01075</name>
</gene>
<proteinExistence type="predicted"/>
<dbReference type="EMBL" id="FUWR01000004">
    <property type="protein sequence ID" value="SJZ59956.1"/>
    <property type="molecule type" value="Genomic_DNA"/>
</dbReference>
<evidence type="ECO:0008006" key="4">
    <source>
        <dbReference type="Google" id="ProtNLM"/>
    </source>
</evidence>
<reference evidence="3" key="1">
    <citation type="submission" date="2017-02" db="EMBL/GenBank/DDBJ databases">
        <authorList>
            <person name="Varghese N."/>
            <person name="Submissions S."/>
        </authorList>
    </citation>
    <scope>NUCLEOTIDE SEQUENCE [LARGE SCALE GENOMIC DNA]</scope>
    <source>
        <strain evidence="3">ATCC BAA-34</strain>
    </source>
</reference>
<feature type="chain" id="PRO_5012797986" description="Transporter" evidence="1">
    <location>
        <begin position="24"/>
        <end position="327"/>
    </location>
</feature>
<evidence type="ECO:0000256" key="1">
    <source>
        <dbReference type="SAM" id="SignalP"/>
    </source>
</evidence>
<dbReference type="OrthoDB" id="9178605at2"/>
<dbReference type="Proteomes" id="UP000190102">
    <property type="component" value="Unassembled WGS sequence"/>
</dbReference>
<organism evidence="2 3">
    <name type="scientific">Trichlorobacter thiogenes</name>
    <dbReference type="NCBI Taxonomy" id="115783"/>
    <lineage>
        <taxon>Bacteria</taxon>
        <taxon>Pseudomonadati</taxon>
        <taxon>Thermodesulfobacteriota</taxon>
        <taxon>Desulfuromonadia</taxon>
        <taxon>Geobacterales</taxon>
        <taxon>Geobacteraceae</taxon>
        <taxon>Trichlorobacter</taxon>
    </lineage>
</organism>
<dbReference type="RefSeq" id="WP_078789346.1">
    <property type="nucleotide sequence ID" value="NZ_FUWR01000004.1"/>
</dbReference>